<accession>D7TGG1</accession>
<proteinExistence type="predicted"/>
<dbReference type="EMBL" id="FN595889">
    <property type="protein sequence ID" value="CBI29586.3"/>
    <property type="molecule type" value="Genomic_DNA"/>
</dbReference>
<evidence type="ECO:0000313" key="1">
    <source>
        <dbReference type="EMBL" id="CBI29586.3"/>
    </source>
</evidence>
<name>D7TGG1_VITVI</name>
<dbReference type="Proteomes" id="UP000009183">
    <property type="component" value="Unassembled WGS sequence, unordered"/>
</dbReference>
<gene>
    <name evidence="1" type="ORF">VIT_00s1512g00010</name>
</gene>
<reference evidence="2" key="1">
    <citation type="journal article" date="2007" name="Nature">
        <title>The grapevine genome sequence suggests ancestral hexaploidization in major angiosperm phyla.</title>
        <authorList>
            <consortium name="The French-Italian Public Consortium for Grapevine Genome Characterization."/>
            <person name="Jaillon O."/>
            <person name="Aury J.-M."/>
            <person name="Noel B."/>
            <person name="Policriti A."/>
            <person name="Clepet C."/>
            <person name="Casagrande A."/>
            <person name="Choisne N."/>
            <person name="Aubourg S."/>
            <person name="Vitulo N."/>
            <person name="Jubin C."/>
            <person name="Vezzi A."/>
            <person name="Legeai F."/>
            <person name="Hugueney P."/>
            <person name="Dasilva C."/>
            <person name="Horner D."/>
            <person name="Mica E."/>
            <person name="Jublot D."/>
            <person name="Poulain J."/>
            <person name="Bruyere C."/>
            <person name="Billault A."/>
            <person name="Segurens B."/>
            <person name="Gouyvenoux M."/>
            <person name="Ugarte E."/>
            <person name="Cattonaro F."/>
            <person name="Anthouard V."/>
            <person name="Vico V."/>
            <person name="Del Fabbro C."/>
            <person name="Alaux M."/>
            <person name="Di Gaspero G."/>
            <person name="Dumas V."/>
            <person name="Felice N."/>
            <person name="Paillard S."/>
            <person name="Juman I."/>
            <person name="Moroldo M."/>
            <person name="Scalabrin S."/>
            <person name="Canaguier A."/>
            <person name="Le Clainche I."/>
            <person name="Malacrida G."/>
            <person name="Durand E."/>
            <person name="Pesole G."/>
            <person name="Laucou V."/>
            <person name="Chatelet P."/>
            <person name="Merdinoglu D."/>
            <person name="Delledonne M."/>
            <person name="Pezzotti M."/>
            <person name="Lecharny A."/>
            <person name="Scarpelli C."/>
            <person name="Artiguenave F."/>
            <person name="Pe M.E."/>
            <person name="Valle G."/>
            <person name="Morgante M."/>
            <person name="Caboche M."/>
            <person name="Adam-Blondon A.-F."/>
            <person name="Weissenbach J."/>
            <person name="Quetier F."/>
            <person name="Wincker P."/>
        </authorList>
    </citation>
    <scope>NUCLEOTIDE SEQUENCE [LARGE SCALE GENOMIC DNA]</scope>
    <source>
        <strain evidence="2">cv. Pinot noir / PN40024</strain>
    </source>
</reference>
<organism evidence="1 2">
    <name type="scientific">Vitis vinifera</name>
    <name type="common">Grape</name>
    <dbReference type="NCBI Taxonomy" id="29760"/>
    <lineage>
        <taxon>Eukaryota</taxon>
        <taxon>Viridiplantae</taxon>
        <taxon>Streptophyta</taxon>
        <taxon>Embryophyta</taxon>
        <taxon>Tracheophyta</taxon>
        <taxon>Spermatophyta</taxon>
        <taxon>Magnoliopsida</taxon>
        <taxon>eudicotyledons</taxon>
        <taxon>Gunneridae</taxon>
        <taxon>Pentapetalae</taxon>
        <taxon>rosids</taxon>
        <taxon>Vitales</taxon>
        <taxon>Vitaceae</taxon>
        <taxon>Viteae</taxon>
        <taxon>Vitis</taxon>
    </lineage>
</organism>
<keyword evidence="2" id="KW-1185">Reference proteome</keyword>
<protein>
    <submittedName>
        <fullName evidence="1">Uncharacterized protein</fullName>
    </submittedName>
</protein>
<evidence type="ECO:0000313" key="2">
    <source>
        <dbReference type="Proteomes" id="UP000009183"/>
    </source>
</evidence>
<dbReference type="HOGENOM" id="CLU_3110347_0_0_1"/>
<dbReference type="PaxDb" id="29760-VIT_00s1512g00010.t01"/>
<dbReference type="AlphaFoldDB" id="D7TGG1"/>
<sequence length="51" mass="6094">MLGRNEEQELLLYFTVSIIGIYCECTSFKTNYLIEKLEQTLSRVMFFMSFL</sequence>
<dbReference type="InParanoid" id="D7TGG1"/>